<dbReference type="SMART" id="SM00487">
    <property type="entry name" value="DEXDc"/>
    <property type="match status" value="1"/>
</dbReference>
<dbReference type="InterPro" id="IPR027417">
    <property type="entry name" value="P-loop_NTPase"/>
</dbReference>
<evidence type="ECO:0000256" key="3">
    <source>
        <dbReference type="ARBA" id="ARBA00022806"/>
    </source>
</evidence>
<comment type="similarity">
    <text evidence="5 7">Belongs to the DEAD box helicase family.</text>
</comment>
<dbReference type="GO" id="GO:0003676">
    <property type="term" value="F:nucleic acid binding"/>
    <property type="evidence" value="ECO:0007669"/>
    <property type="project" value="InterPro"/>
</dbReference>
<protein>
    <submittedName>
        <fullName evidence="12">DEAD/DEAH box helicase</fullName>
    </submittedName>
</protein>
<dbReference type="InterPro" id="IPR000629">
    <property type="entry name" value="RNA-helicase_DEAD-box_CS"/>
</dbReference>
<dbReference type="CDD" id="cd00268">
    <property type="entry name" value="DEADc"/>
    <property type="match status" value="1"/>
</dbReference>
<dbReference type="GO" id="GO:0003724">
    <property type="term" value="F:RNA helicase activity"/>
    <property type="evidence" value="ECO:0007669"/>
    <property type="project" value="InterPro"/>
</dbReference>
<dbReference type="Pfam" id="PF03880">
    <property type="entry name" value="DbpA"/>
    <property type="match status" value="1"/>
</dbReference>
<keyword evidence="2 7" id="KW-0378">Hydrolase</keyword>
<dbReference type="PROSITE" id="PS51194">
    <property type="entry name" value="HELICASE_CTER"/>
    <property type="match status" value="1"/>
</dbReference>
<dbReference type="CDD" id="cd18787">
    <property type="entry name" value="SF2_C_DEAD"/>
    <property type="match status" value="1"/>
</dbReference>
<name>A0A6P1MBC3_9BACT</name>
<dbReference type="GO" id="GO:0005524">
    <property type="term" value="F:ATP binding"/>
    <property type="evidence" value="ECO:0007669"/>
    <property type="project" value="UniProtKB-KW"/>
</dbReference>
<gene>
    <name evidence="12" type="ORF">GT409_02725</name>
</gene>
<dbReference type="CDD" id="cd12252">
    <property type="entry name" value="RRM_DbpA"/>
    <property type="match status" value="1"/>
</dbReference>
<evidence type="ECO:0000256" key="4">
    <source>
        <dbReference type="ARBA" id="ARBA00022840"/>
    </source>
</evidence>
<reference evidence="12 13" key="1">
    <citation type="submission" date="2020-01" db="EMBL/GenBank/DDBJ databases">
        <title>Ponticoccus aerotolerans gen. nov., sp. nov., an anaerobic bacterium and proposal of Ponticoccusceae fam. nov., Ponticoccusles ord. nov. and Ponticoccuse classis nov. in the phylum Kiritimatiellaeota.</title>
        <authorList>
            <person name="Zhou L.Y."/>
            <person name="Du Z.J."/>
        </authorList>
    </citation>
    <scope>NUCLEOTIDE SEQUENCE [LARGE SCALE GENOMIC DNA]</scope>
    <source>
        <strain evidence="12 13">S-5007</strain>
    </source>
</reference>
<evidence type="ECO:0000259" key="10">
    <source>
        <dbReference type="PROSITE" id="PS51194"/>
    </source>
</evidence>
<dbReference type="Gene3D" id="3.30.70.330">
    <property type="match status" value="1"/>
</dbReference>
<feature type="compositionally biased region" description="Basic and acidic residues" evidence="8">
    <location>
        <begin position="445"/>
        <end position="469"/>
    </location>
</feature>
<dbReference type="Gene3D" id="3.40.50.300">
    <property type="entry name" value="P-loop containing nucleotide triphosphate hydrolases"/>
    <property type="match status" value="2"/>
</dbReference>
<evidence type="ECO:0000256" key="1">
    <source>
        <dbReference type="ARBA" id="ARBA00022741"/>
    </source>
</evidence>
<dbReference type="PROSITE" id="PS51192">
    <property type="entry name" value="HELICASE_ATP_BIND_1"/>
    <property type="match status" value="1"/>
</dbReference>
<keyword evidence="13" id="KW-1185">Reference proteome</keyword>
<evidence type="ECO:0000256" key="6">
    <source>
        <dbReference type="PROSITE-ProRule" id="PRU00552"/>
    </source>
</evidence>
<dbReference type="Pfam" id="PF00270">
    <property type="entry name" value="DEAD"/>
    <property type="match status" value="1"/>
</dbReference>
<accession>A0A6P1MBC3</accession>
<dbReference type="Proteomes" id="UP000464954">
    <property type="component" value="Chromosome"/>
</dbReference>
<keyword evidence="3 7" id="KW-0347">Helicase</keyword>
<sequence>MKFSDLGLSPELLAGIEKLGFETPTPVQGEVIPYLLDNDDDVVALAQTGTGKTAAFGLPILEQLDLTHCAPQALILCPTRELCMQIARDLQSFASCMPEVKVLAVYGGADIRRQLDALSAGVQIIVATPGRMLDILRRKRADFSFIERVVLDEADEMLNMGFEEDIEAILSSVNDIAQTLLFSATMPKEVAKIARNYMEDPHEITVGSRNAGAENVSHDYYVVHAKDRYRALRRIVDFYPRMYGIVFCRTRMETQQVSDHLRKDGYSAEPLHGDLTQMQRDSVMKKFRDHHVQILVATDVAARGLDVNDLTHVINYNLPDDLAAYTHRSGRTGRAGKEGISVSIIHMREHHKINRLQKALGKKFTQKPVPTGEEIARVRLMAMAERVRDWTGGPGLIDNYLEELTAMLADLSKEELIKRFVSIDMHRMLLFYRDAPDLNVQPSERQSEPRRKDGPRESGREKRENHEPRQMTAGMVELVMNVGKVNGVTPKKLMAMVNVADRDKSIEIGRINIVKMQSYFEVPRGDAMDVIDSFTKSYVDCEGRQVSVAMAGNTKSRPNKPKRKGSPSDGKPFDKFKDKPRKGGRGQGGPRKRR</sequence>
<feature type="region of interest" description="Disordered" evidence="8">
    <location>
        <begin position="440"/>
        <end position="472"/>
    </location>
</feature>
<evidence type="ECO:0000256" key="8">
    <source>
        <dbReference type="SAM" id="MobiDB-lite"/>
    </source>
</evidence>
<dbReference type="PANTHER" id="PTHR47959:SF13">
    <property type="entry name" value="ATP-DEPENDENT RNA HELICASE RHLE"/>
    <property type="match status" value="1"/>
</dbReference>
<evidence type="ECO:0000256" key="5">
    <source>
        <dbReference type="ARBA" id="ARBA00038437"/>
    </source>
</evidence>
<dbReference type="InterPro" id="IPR014014">
    <property type="entry name" value="RNA_helicase_DEAD_Q_motif"/>
</dbReference>
<dbReference type="PANTHER" id="PTHR47959">
    <property type="entry name" value="ATP-DEPENDENT RNA HELICASE RHLE-RELATED"/>
    <property type="match status" value="1"/>
</dbReference>
<dbReference type="Pfam" id="PF00271">
    <property type="entry name" value="Helicase_C"/>
    <property type="match status" value="1"/>
</dbReference>
<organism evidence="12 13">
    <name type="scientific">Tichowtungia aerotolerans</name>
    <dbReference type="NCBI Taxonomy" id="2697043"/>
    <lineage>
        <taxon>Bacteria</taxon>
        <taxon>Pseudomonadati</taxon>
        <taxon>Kiritimatiellota</taxon>
        <taxon>Tichowtungiia</taxon>
        <taxon>Tichowtungiales</taxon>
        <taxon>Tichowtungiaceae</taxon>
        <taxon>Tichowtungia</taxon>
    </lineage>
</organism>
<dbReference type="InterPro" id="IPR014001">
    <property type="entry name" value="Helicase_ATP-bd"/>
</dbReference>
<dbReference type="PROSITE" id="PS00039">
    <property type="entry name" value="DEAD_ATP_HELICASE"/>
    <property type="match status" value="1"/>
</dbReference>
<dbReference type="SUPFAM" id="SSF52540">
    <property type="entry name" value="P-loop containing nucleoside triphosphate hydrolases"/>
    <property type="match status" value="1"/>
</dbReference>
<dbReference type="EMBL" id="CP047593">
    <property type="protein sequence ID" value="QHI68415.1"/>
    <property type="molecule type" value="Genomic_DNA"/>
</dbReference>
<proteinExistence type="inferred from homology"/>
<dbReference type="SMART" id="SM00490">
    <property type="entry name" value="HELICc"/>
    <property type="match status" value="1"/>
</dbReference>
<evidence type="ECO:0000259" key="11">
    <source>
        <dbReference type="PROSITE" id="PS51195"/>
    </source>
</evidence>
<evidence type="ECO:0000256" key="2">
    <source>
        <dbReference type="ARBA" id="ARBA00022801"/>
    </source>
</evidence>
<dbReference type="GO" id="GO:0016787">
    <property type="term" value="F:hydrolase activity"/>
    <property type="evidence" value="ECO:0007669"/>
    <property type="project" value="UniProtKB-KW"/>
</dbReference>
<dbReference type="AlphaFoldDB" id="A0A6P1MBC3"/>
<keyword evidence="4 7" id="KW-0067">ATP-binding</keyword>
<feature type="domain" description="DEAD-box RNA helicase Q" evidence="11">
    <location>
        <begin position="1"/>
        <end position="29"/>
    </location>
</feature>
<dbReference type="InterPro" id="IPR050079">
    <property type="entry name" value="DEAD_box_RNA_helicase"/>
</dbReference>
<dbReference type="InterPro" id="IPR044742">
    <property type="entry name" value="DEAD/DEAH_RhlB"/>
</dbReference>
<keyword evidence="1 7" id="KW-0547">Nucleotide-binding</keyword>
<dbReference type="InterPro" id="IPR011545">
    <property type="entry name" value="DEAD/DEAH_box_helicase_dom"/>
</dbReference>
<evidence type="ECO:0000313" key="12">
    <source>
        <dbReference type="EMBL" id="QHI68415.1"/>
    </source>
</evidence>
<feature type="domain" description="Helicase ATP-binding" evidence="9">
    <location>
        <begin position="33"/>
        <end position="204"/>
    </location>
</feature>
<dbReference type="InterPro" id="IPR012677">
    <property type="entry name" value="Nucleotide-bd_a/b_plait_sf"/>
</dbReference>
<evidence type="ECO:0000256" key="7">
    <source>
        <dbReference type="RuleBase" id="RU000492"/>
    </source>
</evidence>
<feature type="short sequence motif" description="Q motif" evidence="6">
    <location>
        <begin position="1"/>
        <end position="29"/>
    </location>
</feature>
<dbReference type="InterPro" id="IPR001650">
    <property type="entry name" value="Helicase_C-like"/>
</dbReference>
<dbReference type="GO" id="GO:0005829">
    <property type="term" value="C:cytosol"/>
    <property type="evidence" value="ECO:0007669"/>
    <property type="project" value="TreeGrafter"/>
</dbReference>
<dbReference type="RefSeq" id="WP_160626714.1">
    <property type="nucleotide sequence ID" value="NZ_CP047593.1"/>
</dbReference>
<dbReference type="InterPro" id="IPR005580">
    <property type="entry name" value="DbpA/CsdA_RNA-bd_dom"/>
</dbReference>
<feature type="domain" description="Helicase C-terminal" evidence="10">
    <location>
        <begin position="234"/>
        <end position="375"/>
    </location>
</feature>
<feature type="region of interest" description="Disordered" evidence="8">
    <location>
        <begin position="549"/>
        <end position="594"/>
    </location>
</feature>
<evidence type="ECO:0000259" key="9">
    <source>
        <dbReference type="PROSITE" id="PS51192"/>
    </source>
</evidence>
<feature type="compositionally biased region" description="Basic residues" evidence="8">
    <location>
        <begin position="578"/>
        <end position="594"/>
    </location>
</feature>
<dbReference type="PROSITE" id="PS51195">
    <property type="entry name" value="Q_MOTIF"/>
    <property type="match status" value="1"/>
</dbReference>
<dbReference type="KEGG" id="taer:GT409_02725"/>
<evidence type="ECO:0000313" key="13">
    <source>
        <dbReference type="Proteomes" id="UP000464954"/>
    </source>
</evidence>